<organism evidence="1 2">
    <name type="scientific">Schistosoma mattheei</name>
    <dbReference type="NCBI Taxonomy" id="31246"/>
    <lineage>
        <taxon>Eukaryota</taxon>
        <taxon>Metazoa</taxon>
        <taxon>Spiralia</taxon>
        <taxon>Lophotrochozoa</taxon>
        <taxon>Platyhelminthes</taxon>
        <taxon>Trematoda</taxon>
        <taxon>Digenea</taxon>
        <taxon>Strigeidida</taxon>
        <taxon>Schistosomatoidea</taxon>
        <taxon>Schistosomatidae</taxon>
        <taxon>Schistosoma</taxon>
    </lineage>
</organism>
<dbReference type="InterPro" id="IPR021183">
    <property type="entry name" value="NatA_aux_su"/>
</dbReference>
<proteinExistence type="predicted"/>
<dbReference type="Gene3D" id="1.25.40.1010">
    <property type="match status" value="1"/>
</dbReference>
<accession>A0A3P8BBQ2</accession>
<protein>
    <submittedName>
        <fullName evidence="1">Uncharacterized protein</fullName>
    </submittedName>
</protein>
<dbReference type="EMBL" id="UZAL01009601">
    <property type="protein sequence ID" value="VDP02294.1"/>
    <property type="molecule type" value="Genomic_DNA"/>
</dbReference>
<reference evidence="1 2" key="1">
    <citation type="submission" date="2018-11" db="EMBL/GenBank/DDBJ databases">
        <authorList>
            <consortium name="Pathogen Informatics"/>
        </authorList>
    </citation>
    <scope>NUCLEOTIDE SEQUENCE [LARGE SCALE GENOMIC DNA]</scope>
    <source>
        <strain>Denwood</strain>
        <strain evidence="2">Zambia</strain>
    </source>
</reference>
<keyword evidence="2" id="KW-1185">Reference proteome</keyword>
<name>A0A3P8BBQ2_9TREM</name>
<evidence type="ECO:0000313" key="1">
    <source>
        <dbReference type="EMBL" id="VDP02294.1"/>
    </source>
</evidence>
<sequence length="61" mass="7392">MRKVTLRSYVETLRLEDRLRDHQSYFDTAQLAVEVSLKCLFFKLFRKLSHFRCVDNTYSIC</sequence>
<gene>
    <name evidence="1" type="ORF">SMTD_LOCUS4067</name>
</gene>
<dbReference type="Pfam" id="PF12569">
    <property type="entry name" value="NatA_aux_su"/>
    <property type="match status" value="1"/>
</dbReference>
<evidence type="ECO:0000313" key="2">
    <source>
        <dbReference type="Proteomes" id="UP000269396"/>
    </source>
</evidence>
<dbReference type="Proteomes" id="UP000269396">
    <property type="component" value="Unassembled WGS sequence"/>
</dbReference>
<dbReference type="AlphaFoldDB" id="A0A3P8BBQ2"/>